<organism evidence="1 2">
    <name type="scientific">Trifolium medium</name>
    <dbReference type="NCBI Taxonomy" id="97028"/>
    <lineage>
        <taxon>Eukaryota</taxon>
        <taxon>Viridiplantae</taxon>
        <taxon>Streptophyta</taxon>
        <taxon>Embryophyta</taxon>
        <taxon>Tracheophyta</taxon>
        <taxon>Spermatophyta</taxon>
        <taxon>Magnoliopsida</taxon>
        <taxon>eudicotyledons</taxon>
        <taxon>Gunneridae</taxon>
        <taxon>Pentapetalae</taxon>
        <taxon>rosids</taxon>
        <taxon>fabids</taxon>
        <taxon>Fabales</taxon>
        <taxon>Fabaceae</taxon>
        <taxon>Papilionoideae</taxon>
        <taxon>50 kb inversion clade</taxon>
        <taxon>NPAAA clade</taxon>
        <taxon>Hologalegina</taxon>
        <taxon>IRL clade</taxon>
        <taxon>Trifolieae</taxon>
        <taxon>Trifolium</taxon>
    </lineage>
</organism>
<sequence>VKEPLKRASEAFPPLRQYSL</sequence>
<comment type="caution">
    <text evidence="1">The sequence shown here is derived from an EMBL/GenBank/DDBJ whole genome shotgun (WGS) entry which is preliminary data.</text>
</comment>
<keyword evidence="2" id="KW-1185">Reference proteome</keyword>
<evidence type="ECO:0000313" key="1">
    <source>
        <dbReference type="EMBL" id="MCI71978.1"/>
    </source>
</evidence>
<reference evidence="1 2" key="1">
    <citation type="journal article" date="2018" name="Front. Plant Sci.">
        <title>Red Clover (Trifolium pratense) and Zigzag Clover (T. medium) - A Picture of Genomic Similarities and Differences.</title>
        <authorList>
            <person name="Dluhosova J."/>
            <person name="Istvanek J."/>
            <person name="Nedelnik J."/>
            <person name="Repkova J."/>
        </authorList>
    </citation>
    <scope>NUCLEOTIDE SEQUENCE [LARGE SCALE GENOMIC DNA]</scope>
    <source>
        <strain evidence="2">cv. 10/8</strain>
        <tissue evidence="1">Leaf</tissue>
    </source>
</reference>
<name>A0A392UG64_9FABA</name>
<accession>A0A392UG64</accession>
<proteinExistence type="predicted"/>
<dbReference type="AlphaFoldDB" id="A0A392UG64"/>
<dbReference type="EMBL" id="LXQA010807848">
    <property type="protein sequence ID" value="MCI71978.1"/>
    <property type="molecule type" value="Genomic_DNA"/>
</dbReference>
<protein>
    <submittedName>
        <fullName evidence="1">Uncharacterized protein</fullName>
    </submittedName>
</protein>
<dbReference type="Proteomes" id="UP000265520">
    <property type="component" value="Unassembled WGS sequence"/>
</dbReference>
<feature type="non-terminal residue" evidence="1">
    <location>
        <position position="1"/>
    </location>
</feature>
<evidence type="ECO:0000313" key="2">
    <source>
        <dbReference type="Proteomes" id="UP000265520"/>
    </source>
</evidence>